<sequence>MNVLGKTNTLDEPELKILLTELKNGDKEWTEVDKVLIVNSMITYIGSIDSELRDQLIYTCFYQVILESNQLEPEILKELLDCSLTLLFKGIGENGTDTVFTRAFTSLLIALILGRDNQDDFLPKSQVYEIKEKLIQYLNDEEDVRGYVPNRGWAHSIAHVADTMDELIKSPKINQSDYPEILEVLWNKMFISNSVYVHQEDERVITPILEMLDRGLELKVIENLLDQLPHKMKVQKEQLEPEKYWFLVCNLKNFLKSLYLKLNKNTKLEPLQDRIIPCIEAF</sequence>
<dbReference type="Pfam" id="PF10978">
    <property type="entry name" value="DUF2785"/>
    <property type="match status" value="1"/>
</dbReference>
<dbReference type="InterPro" id="IPR021247">
    <property type="entry name" value="DUF2785"/>
</dbReference>
<accession>A0ABS2ZME1</accession>
<proteinExistence type="predicted"/>
<keyword evidence="2" id="KW-1185">Reference proteome</keyword>
<reference evidence="1 2" key="1">
    <citation type="submission" date="2021-01" db="EMBL/GenBank/DDBJ databases">
        <title>Genome Sequencing of Type Strains.</title>
        <authorList>
            <person name="Lemaire J.F."/>
            <person name="Inderbitzin P."/>
            <person name="Collins S.B."/>
            <person name="Wespe N."/>
            <person name="Knight-Connoni V."/>
        </authorList>
    </citation>
    <scope>NUCLEOTIDE SEQUENCE [LARGE SCALE GENOMIC DNA]</scope>
    <source>
        <strain evidence="1 2">DSM 23009</strain>
    </source>
</reference>
<gene>
    <name evidence="1" type="ORF">JYA63_07190</name>
</gene>
<dbReference type="RefSeq" id="WP_205725099.1">
    <property type="nucleotide sequence ID" value="NZ_JAFHKR010000038.1"/>
</dbReference>
<evidence type="ECO:0000313" key="2">
    <source>
        <dbReference type="Proteomes" id="UP001296923"/>
    </source>
</evidence>
<dbReference type="Proteomes" id="UP001296923">
    <property type="component" value="Unassembled WGS sequence"/>
</dbReference>
<name>A0ABS2ZME1_9BACL</name>
<evidence type="ECO:0000313" key="1">
    <source>
        <dbReference type="EMBL" id="MBN3554040.1"/>
    </source>
</evidence>
<comment type="caution">
    <text evidence="1">The sequence shown here is derived from an EMBL/GenBank/DDBJ whole genome shotgun (WGS) entry which is preliminary data.</text>
</comment>
<protein>
    <submittedName>
        <fullName evidence="1">DUF2785 domain-containing protein</fullName>
    </submittedName>
</protein>
<dbReference type="EMBL" id="JAFHKR010000038">
    <property type="protein sequence ID" value="MBN3554040.1"/>
    <property type="molecule type" value="Genomic_DNA"/>
</dbReference>
<organism evidence="1 2">
    <name type="scientific">Fictibacillus nanhaiensis</name>
    <dbReference type="NCBI Taxonomy" id="742169"/>
    <lineage>
        <taxon>Bacteria</taxon>
        <taxon>Bacillati</taxon>
        <taxon>Bacillota</taxon>
        <taxon>Bacilli</taxon>
        <taxon>Bacillales</taxon>
        <taxon>Fictibacillaceae</taxon>
        <taxon>Fictibacillus</taxon>
    </lineage>
</organism>